<dbReference type="Proteomes" id="UP001500909">
    <property type="component" value="Unassembled WGS sequence"/>
</dbReference>
<evidence type="ECO:0000256" key="5">
    <source>
        <dbReference type="ARBA" id="ARBA00022989"/>
    </source>
</evidence>
<evidence type="ECO:0000256" key="7">
    <source>
        <dbReference type="RuleBase" id="RU367016"/>
    </source>
</evidence>
<protein>
    <submittedName>
        <fullName evidence="9">VTT domain-containing protein</fullName>
    </submittedName>
</protein>
<evidence type="ECO:0000256" key="1">
    <source>
        <dbReference type="ARBA" id="ARBA00004651"/>
    </source>
</evidence>
<keyword evidence="5 7" id="KW-1133">Transmembrane helix</keyword>
<dbReference type="InterPro" id="IPR032816">
    <property type="entry name" value="VTT_dom"/>
</dbReference>
<keyword evidence="4 7" id="KW-0812">Transmembrane</keyword>
<sequence length="240" mass="24892">MSELLDRFAELVTTQLDSPWLWLIVLLVAGLDALLPFMPSETTVVTVAVLTGPDLPQLALLAVVAALGALGGDCLGHGIGRWAGPKAIGRLLRGEKGRQRYAWGRAMVARHATTLVVAGRFLPGGRVASALSTGSLRFPFRRFVLLDAAGAALWAVTSTAIGYLGGAAFAEDPVKGLLLAFALALVIVGLLEAARRLVARRRGAASGRTTVVAAGTVTGTIAEGPFPAGDPSPMHVDRPS</sequence>
<dbReference type="Pfam" id="PF09335">
    <property type="entry name" value="VTT_dom"/>
    <property type="match status" value="1"/>
</dbReference>
<dbReference type="RefSeq" id="WP_346096393.1">
    <property type="nucleotide sequence ID" value="NZ_BAAABY010000029.1"/>
</dbReference>
<keyword evidence="6 7" id="KW-0472">Membrane</keyword>
<feature type="transmembrane region" description="Helical" evidence="7">
    <location>
        <begin position="20"/>
        <end position="38"/>
    </location>
</feature>
<evidence type="ECO:0000256" key="6">
    <source>
        <dbReference type="ARBA" id="ARBA00023136"/>
    </source>
</evidence>
<comment type="caution">
    <text evidence="9">The sequence shown here is derived from an EMBL/GenBank/DDBJ whole genome shotgun (WGS) entry which is preliminary data.</text>
</comment>
<dbReference type="InterPro" id="IPR032818">
    <property type="entry name" value="DedA-like"/>
</dbReference>
<evidence type="ECO:0000259" key="8">
    <source>
        <dbReference type="Pfam" id="PF09335"/>
    </source>
</evidence>
<evidence type="ECO:0000313" key="9">
    <source>
        <dbReference type="EMBL" id="GAA0471909.1"/>
    </source>
</evidence>
<evidence type="ECO:0000313" key="10">
    <source>
        <dbReference type="Proteomes" id="UP001500909"/>
    </source>
</evidence>
<organism evidence="9 10">
    <name type="scientific">Streptomyces olivaceiscleroticus</name>
    <dbReference type="NCBI Taxonomy" id="68245"/>
    <lineage>
        <taxon>Bacteria</taxon>
        <taxon>Bacillati</taxon>
        <taxon>Actinomycetota</taxon>
        <taxon>Actinomycetes</taxon>
        <taxon>Kitasatosporales</taxon>
        <taxon>Streptomycetaceae</taxon>
        <taxon>Streptomyces</taxon>
    </lineage>
</organism>
<evidence type="ECO:0000256" key="3">
    <source>
        <dbReference type="ARBA" id="ARBA00022475"/>
    </source>
</evidence>
<evidence type="ECO:0000256" key="4">
    <source>
        <dbReference type="ARBA" id="ARBA00022692"/>
    </source>
</evidence>
<feature type="transmembrane region" description="Helical" evidence="7">
    <location>
        <begin position="58"/>
        <end position="80"/>
    </location>
</feature>
<feature type="domain" description="VTT" evidence="8">
    <location>
        <begin position="39"/>
        <end position="163"/>
    </location>
</feature>
<gene>
    <name evidence="9" type="ORF">GCM10010361_40070</name>
</gene>
<dbReference type="PANTHER" id="PTHR30353">
    <property type="entry name" value="INNER MEMBRANE PROTEIN DEDA-RELATED"/>
    <property type="match status" value="1"/>
</dbReference>
<accession>A0ABP3K5A1</accession>
<dbReference type="PANTHER" id="PTHR30353:SF15">
    <property type="entry name" value="INNER MEMBRANE PROTEIN YABI"/>
    <property type="match status" value="1"/>
</dbReference>
<feature type="transmembrane region" description="Helical" evidence="7">
    <location>
        <begin position="176"/>
        <end position="194"/>
    </location>
</feature>
<keyword evidence="3 7" id="KW-1003">Cell membrane</keyword>
<name>A0ABP3K5A1_9ACTN</name>
<comment type="similarity">
    <text evidence="2 7">Belongs to the DedA family.</text>
</comment>
<evidence type="ECO:0000256" key="2">
    <source>
        <dbReference type="ARBA" id="ARBA00010792"/>
    </source>
</evidence>
<keyword evidence="10" id="KW-1185">Reference proteome</keyword>
<reference evidence="10" key="1">
    <citation type="journal article" date="2019" name="Int. J. Syst. Evol. Microbiol.">
        <title>The Global Catalogue of Microorganisms (GCM) 10K type strain sequencing project: providing services to taxonomists for standard genome sequencing and annotation.</title>
        <authorList>
            <consortium name="The Broad Institute Genomics Platform"/>
            <consortium name="The Broad Institute Genome Sequencing Center for Infectious Disease"/>
            <person name="Wu L."/>
            <person name="Ma J."/>
        </authorList>
    </citation>
    <scope>NUCLEOTIDE SEQUENCE [LARGE SCALE GENOMIC DNA]</scope>
    <source>
        <strain evidence="10">JCM 4805</strain>
    </source>
</reference>
<comment type="subcellular location">
    <subcellularLocation>
        <location evidence="1 7">Cell membrane</location>
        <topology evidence="1 7">Multi-pass membrane protein</topology>
    </subcellularLocation>
</comment>
<proteinExistence type="inferred from homology"/>
<feature type="transmembrane region" description="Helical" evidence="7">
    <location>
        <begin position="143"/>
        <end position="164"/>
    </location>
</feature>
<dbReference type="EMBL" id="BAAABY010000029">
    <property type="protein sequence ID" value="GAA0471909.1"/>
    <property type="molecule type" value="Genomic_DNA"/>
</dbReference>